<sequence>MNDFENDVQSKNNDVVDSIKGFGFSFVFFVVIFAIGAIVNVVGS</sequence>
<evidence type="ECO:0000313" key="2">
    <source>
        <dbReference type="EMBL" id="SFD55896.1"/>
    </source>
</evidence>
<dbReference type="InterPro" id="IPR025416">
    <property type="entry name" value="YqzM"/>
</dbReference>
<organism evidence="2 3">
    <name type="scientific">Lentibacillus persicus</name>
    <dbReference type="NCBI Taxonomy" id="640948"/>
    <lineage>
        <taxon>Bacteria</taxon>
        <taxon>Bacillati</taxon>
        <taxon>Bacillota</taxon>
        <taxon>Bacilli</taxon>
        <taxon>Bacillales</taxon>
        <taxon>Bacillaceae</taxon>
        <taxon>Lentibacillus</taxon>
    </lineage>
</organism>
<evidence type="ECO:0000313" key="3">
    <source>
        <dbReference type="Proteomes" id="UP000199474"/>
    </source>
</evidence>
<dbReference type="Proteomes" id="UP000199474">
    <property type="component" value="Unassembled WGS sequence"/>
</dbReference>
<keyword evidence="1" id="KW-0812">Transmembrane</keyword>
<proteinExistence type="predicted"/>
<dbReference type="AlphaFoldDB" id="A0A1I1TBD3"/>
<keyword evidence="1" id="KW-1133">Transmembrane helix</keyword>
<keyword evidence="3" id="KW-1185">Reference proteome</keyword>
<protein>
    <submittedName>
        <fullName evidence="2">YqzM-like protein</fullName>
    </submittedName>
</protein>
<evidence type="ECO:0000256" key="1">
    <source>
        <dbReference type="SAM" id="Phobius"/>
    </source>
</evidence>
<feature type="transmembrane region" description="Helical" evidence="1">
    <location>
        <begin position="22"/>
        <end position="42"/>
    </location>
</feature>
<dbReference type="STRING" id="640948.SAMN05216238_102202"/>
<keyword evidence="1" id="KW-0472">Membrane</keyword>
<name>A0A1I1TBD3_9BACI</name>
<gene>
    <name evidence="2" type="ORF">SAMN05216238_102202</name>
</gene>
<reference evidence="3" key="1">
    <citation type="submission" date="2016-10" db="EMBL/GenBank/DDBJ databases">
        <authorList>
            <person name="Varghese N."/>
            <person name="Submissions S."/>
        </authorList>
    </citation>
    <scope>NUCLEOTIDE SEQUENCE [LARGE SCALE GENOMIC DNA]</scope>
    <source>
        <strain evidence="3">DSM 22530</strain>
    </source>
</reference>
<accession>A0A1I1TBD3</accession>
<dbReference type="EMBL" id="FOMR01000002">
    <property type="protein sequence ID" value="SFD55896.1"/>
    <property type="molecule type" value="Genomic_DNA"/>
</dbReference>
<dbReference type="RefSeq" id="WP_090081258.1">
    <property type="nucleotide sequence ID" value="NZ_FOMR01000002.1"/>
</dbReference>
<dbReference type="Pfam" id="PF14141">
    <property type="entry name" value="YqzM"/>
    <property type="match status" value="1"/>
</dbReference>